<dbReference type="OrthoDB" id="2498029at2759"/>
<dbReference type="InterPro" id="IPR051044">
    <property type="entry name" value="MAG_DAG_Lipase"/>
</dbReference>
<gene>
    <name evidence="2" type="ORF">MNEG_9475</name>
</gene>
<dbReference type="Proteomes" id="UP000054498">
    <property type="component" value="Unassembled WGS sequence"/>
</dbReference>
<dbReference type="InterPro" id="IPR029058">
    <property type="entry name" value="AB_hydrolase_fold"/>
</dbReference>
<dbReference type="RefSeq" id="XP_013897508.1">
    <property type="nucleotide sequence ID" value="XM_014042054.1"/>
</dbReference>
<feature type="domain" description="Serine aminopeptidase S33" evidence="1">
    <location>
        <begin position="90"/>
        <end position="317"/>
    </location>
</feature>
<dbReference type="GeneID" id="25742350"/>
<dbReference type="AlphaFoldDB" id="A0A0D2KSF9"/>
<dbReference type="SUPFAM" id="SSF53474">
    <property type="entry name" value="alpha/beta-Hydrolases"/>
    <property type="match status" value="1"/>
</dbReference>
<accession>A0A0D2KSF9</accession>
<dbReference type="PANTHER" id="PTHR11614">
    <property type="entry name" value="PHOSPHOLIPASE-RELATED"/>
    <property type="match status" value="1"/>
</dbReference>
<dbReference type="KEGG" id="mng:MNEG_9475"/>
<proteinExistence type="predicted"/>
<dbReference type="STRING" id="145388.A0A0D2KSF9"/>
<evidence type="ECO:0000313" key="2">
    <source>
        <dbReference type="EMBL" id="KIY98488.1"/>
    </source>
</evidence>
<evidence type="ECO:0000313" key="3">
    <source>
        <dbReference type="Proteomes" id="UP000054498"/>
    </source>
</evidence>
<dbReference type="Gene3D" id="3.40.50.1820">
    <property type="entry name" value="alpha/beta hydrolase"/>
    <property type="match status" value="1"/>
</dbReference>
<keyword evidence="3" id="KW-1185">Reference proteome</keyword>
<dbReference type="EMBL" id="KK102169">
    <property type="protein sequence ID" value="KIY98488.1"/>
    <property type="molecule type" value="Genomic_DNA"/>
</dbReference>
<sequence length="349" mass="38578">MGGVLRTLRRVNAHTCQRRREVLDTRQPQREFLGPDGSIAYFKNAQGYEIASYYWPAKTATPKGIIIIVHGQGAYLVYEYCRTVGVGNPKRYDGSWVQMMNDAGYSVAGIDNQGTGRSGGLFGYVEDFRHFVDDLLQLCKTLQASGAPQGFGPGLPLFGLGASLGGCIALQASMRQPSLFQGLVLLAPMLSLERVKRRGANWLLLPISHVLSALVPTWPIVATPKNHTYPELQADWDTDPVSYHYPTRVRIACQLLAACDWLAPRMESVSTPLIIFHSENDTMTDPDGSKELYARAQVKDKTLRLVNTFWHILPKEPSNEAVLSEVLSWMNARLAPRPAPVKALAAAAR</sequence>
<dbReference type="Pfam" id="PF12146">
    <property type="entry name" value="Hydrolase_4"/>
    <property type="match status" value="1"/>
</dbReference>
<protein>
    <recommendedName>
        <fullName evidence="1">Serine aminopeptidase S33 domain-containing protein</fullName>
    </recommendedName>
</protein>
<dbReference type="InterPro" id="IPR022742">
    <property type="entry name" value="Hydrolase_4"/>
</dbReference>
<name>A0A0D2KSF9_9CHLO</name>
<evidence type="ECO:0000259" key="1">
    <source>
        <dbReference type="Pfam" id="PF12146"/>
    </source>
</evidence>
<organism evidence="2 3">
    <name type="scientific">Monoraphidium neglectum</name>
    <dbReference type="NCBI Taxonomy" id="145388"/>
    <lineage>
        <taxon>Eukaryota</taxon>
        <taxon>Viridiplantae</taxon>
        <taxon>Chlorophyta</taxon>
        <taxon>core chlorophytes</taxon>
        <taxon>Chlorophyceae</taxon>
        <taxon>CS clade</taxon>
        <taxon>Sphaeropleales</taxon>
        <taxon>Selenastraceae</taxon>
        <taxon>Monoraphidium</taxon>
    </lineage>
</organism>
<reference evidence="2 3" key="1">
    <citation type="journal article" date="2013" name="BMC Genomics">
        <title>Reconstruction of the lipid metabolism for the microalga Monoraphidium neglectum from its genome sequence reveals characteristics suitable for biofuel production.</title>
        <authorList>
            <person name="Bogen C."/>
            <person name="Al-Dilaimi A."/>
            <person name="Albersmeier A."/>
            <person name="Wichmann J."/>
            <person name="Grundmann M."/>
            <person name="Rupp O."/>
            <person name="Lauersen K.J."/>
            <person name="Blifernez-Klassen O."/>
            <person name="Kalinowski J."/>
            <person name="Goesmann A."/>
            <person name="Mussgnug J.H."/>
            <person name="Kruse O."/>
        </authorList>
    </citation>
    <scope>NUCLEOTIDE SEQUENCE [LARGE SCALE GENOMIC DNA]</scope>
    <source>
        <strain evidence="2 3">SAG 48.87</strain>
    </source>
</reference>